<feature type="domain" description="Glycoside hydrolase family 31 TIM barrel" evidence="3">
    <location>
        <begin position="272"/>
        <end position="577"/>
    </location>
</feature>
<gene>
    <name evidence="5" type="ORF">EGT51_04785</name>
</gene>
<evidence type="ECO:0000313" key="5">
    <source>
        <dbReference type="EMBL" id="TGD19486.1"/>
    </source>
</evidence>
<dbReference type="GO" id="GO:0030246">
    <property type="term" value="F:carbohydrate binding"/>
    <property type="evidence" value="ECO:0007669"/>
    <property type="project" value="InterPro"/>
</dbReference>
<dbReference type="PANTHER" id="PTHR46959">
    <property type="entry name" value="SULFOQUINOVOSIDASE"/>
    <property type="match status" value="1"/>
</dbReference>
<organism evidence="5 6">
    <name type="scientific">Levilactobacillus suantsaiihabitans</name>
    <dbReference type="NCBI Taxonomy" id="2487722"/>
    <lineage>
        <taxon>Bacteria</taxon>
        <taxon>Bacillati</taxon>
        <taxon>Bacillota</taxon>
        <taxon>Bacilli</taxon>
        <taxon>Lactobacillales</taxon>
        <taxon>Lactobacillaceae</taxon>
        <taxon>Levilactobacillus</taxon>
    </lineage>
</organism>
<name>A0A4Z0JDR6_9LACO</name>
<dbReference type="Gene3D" id="2.60.40.1180">
    <property type="entry name" value="Golgi alpha-mannosidase II"/>
    <property type="match status" value="1"/>
</dbReference>
<evidence type="ECO:0000256" key="2">
    <source>
        <dbReference type="RuleBase" id="RU361185"/>
    </source>
</evidence>
<dbReference type="AlphaFoldDB" id="A0A4Z0JDR6"/>
<evidence type="ECO:0000259" key="3">
    <source>
        <dbReference type="Pfam" id="PF01055"/>
    </source>
</evidence>
<evidence type="ECO:0000256" key="1">
    <source>
        <dbReference type="ARBA" id="ARBA00007806"/>
    </source>
</evidence>
<keyword evidence="2 5" id="KW-0326">Glycosidase</keyword>
<keyword evidence="2 5" id="KW-0378">Hydrolase</keyword>
<keyword evidence="6" id="KW-1185">Reference proteome</keyword>
<dbReference type="EMBL" id="RKLX01000005">
    <property type="protein sequence ID" value="TGD19486.1"/>
    <property type="molecule type" value="Genomic_DNA"/>
</dbReference>
<protein>
    <submittedName>
        <fullName evidence="5">Alpha-glucosidase</fullName>
        <ecNumber evidence="5">3.2.1.20</ecNumber>
    </submittedName>
</protein>
<dbReference type="Proteomes" id="UP000297348">
    <property type="component" value="Unassembled WGS sequence"/>
</dbReference>
<dbReference type="InterPro" id="IPR017853">
    <property type="entry name" value="GH"/>
</dbReference>
<feature type="domain" description="Glycosyl hydrolase family 31 C-terminal" evidence="4">
    <location>
        <begin position="588"/>
        <end position="672"/>
    </location>
</feature>
<dbReference type="NCBIfam" id="NF007746">
    <property type="entry name" value="PRK10426.1"/>
    <property type="match status" value="1"/>
</dbReference>
<dbReference type="InterPro" id="IPR048395">
    <property type="entry name" value="Glyco_hydro_31_C"/>
</dbReference>
<dbReference type="InterPro" id="IPR000322">
    <property type="entry name" value="Glyco_hydro_31_TIM"/>
</dbReference>
<dbReference type="InterPro" id="IPR013780">
    <property type="entry name" value="Glyco_hydro_b"/>
</dbReference>
<dbReference type="GO" id="GO:0005975">
    <property type="term" value="P:carbohydrate metabolic process"/>
    <property type="evidence" value="ECO:0007669"/>
    <property type="project" value="InterPro"/>
</dbReference>
<proteinExistence type="inferred from homology"/>
<sequence length="683" mass="76419">MQICLDGDHLTVRDEAVRDDWSLRWAHQSDASLHSTRQHPAIAVGDGHSQVKMNQGNFQLRDTQVERIDLPYVKDLTSTLNSATLDLAPATDSPSYLRVTLRYVNHSWRLQFQALAGKLNRFWLRLVAEPSDRFYGGGEQMSYLNLAGRKFPIWTSEPGVGRNKQTAITQAADRNNGGGGDYYTSNYPQATYLTSRHQLVHLETSAYAVLDFTDQRFTELSAWAIPTAVWLGTAPTLAGLVRLTKDWFGTQPVLPDWLGDGIVLGLQGGTAVVRQRVAAAQRAGIKVAGVWLQDWEGPLITSFGKRLHWDWHWDQEFYPGLDQLIREWRQRGIRFLGYINPYVVDDGPLFATAKDAGYLATKADGSVYLVDFGEFNCGVVDLLNPAAYSWYQGIVEQRLIDFDMSGWMADFGEYLPTDVQLYGKADPMLAHNQWPVLWAKLNRDALEHTGKLGEVVPFFRAGGAGTQGYAPLLWAGDQSVDWTPDDGLPSALTGMLTSGLTGNGLNHPDIGGYTSLFGNDRTKELWLRWLELGAFTPVMRTHEGNRPAENFQYYDDFATMRQVARLTQVHQRLAPYLRAVMQENTATGLPVMRPLLLSDEEDAQTWENQTSYTLGSDLLVAPVLAPNQTDRTLYLPGGEWCHLWSGERFDGHQTVTVAAPVGMPPVFYRADSAFVNLFAGFQD</sequence>
<dbReference type="GO" id="GO:0004558">
    <property type="term" value="F:alpha-1,4-glucosidase activity"/>
    <property type="evidence" value="ECO:0007669"/>
    <property type="project" value="UniProtKB-EC"/>
</dbReference>
<dbReference type="CDD" id="cd14752">
    <property type="entry name" value="GH31_N"/>
    <property type="match status" value="1"/>
</dbReference>
<dbReference type="RefSeq" id="WP_135367620.1">
    <property type="nucleotide sequence ID" value="NZ_RKLX01000005.1"/>
</dbReference>
<comment type="caution">
    <text evidence="5">The sequence shown here is derived from an EMBL/GenBank/DDBJ whole genome shotgun (WGS) entry which is preliminary data.</text>
</comment>
<dbReference type="EC" id="3.2.1.20" evidence="5"/>
<dbReference type="Pfam" id="PF21365">
    <property type="entry name" value="Glyco_hydro_31_3rd"/>
    <property type="match status" value="1"/>
</dbReference>
<dbReference type="SUPFAM" id="SSF51011">
    <property type="entry name" value="Glycosyl hydrolase domain"/>
    <property type="match status" value="1"/>
</dbReference>
<evidence type="ECO:0000313" key="6">
    <source>
        <dbReference type="Proteomes" id="UP000297348"/>
    </source>
</evidence>
<dbReference type="Pfam" id="PF01055">
    <property type="entry name" value="Glyco_hydro_31_2nd"/>
    <property type="match status" value="1"/>
</dbReference>
<dbReference type="PANTHER" id="PTHR46959:SF2">
    <property type="entry name" value="SULFOQUINOVOSIDASE"/>
    <property type="match status" value="1"/>
</dbReference>
<dbReference type="InterPro" id="IPR011013">
    <property type="entry name" value="Gal_mutarotase_sf_dom"/>
</dbReference>
<dbReference type="Gene3D" id="2.60.40.1760">
    <property type="entry name" value="glycosyl hydrolase (family 31)"/>
    <property type="match status" value="1"/>
</dbReference>
<evidence type="ECO:0000259" key="4">
    <source>
        <dbReference type="Pfam" id="PF21365"/>
    </source>
</evidence>
<dbReference type="InterPro" id="IPR052990">
    <property type="entry name" value="Sulfoquinovosidase_GH31"/>
</dbReference>
<comment type="similarity">
    <text evidence="1 2">Belongs to the glycosyl hydrolase 31 family.</text>
</comment>
<accession>A0A4Z0JDR6</accession>
<dbReference type="SUPFAM" id="SSF74650">
    <property type="entry name" value="Galactose mutarotase-like"/>
    <property type="match status" value="1"/>
</dbReference>
<dbReference type="Gene3D" id="3.20.20.80">
    <property type="entry name" value="Glycosidases"/>
    <property type="match status" value="1"/>
</dbReference>
<dbReference type="CDD" id="cd06594">
    <property type="entry name" value="GH31_glucosidase_YihQ"/>
    <property type="match status" value="1"/>
</dbReference>
<dbReference type="OrthoDB" id="176168at2"/>
<reference evidence="5 6" key="1">
    <citation type="submission" date="2018-10" db="EMBL/GenBank/DDBJ databases">
        <title>Lactobacillus sp. R7 and Lactobacillus sp. R19 isolated from fermented mustard green product of Taiwan.</title>
        <authorList>
            <person name="Lin S.-T."/>
        </authorList>
    </citation>
    <scope>NUCLEOTIDE SEQUENCE [LARGE SCALE GENOMIC DNA]</scope>
    <source>
        <strain evidence="5 6">BCRC 81129</strain>
    </source>
</reference>
<dbReference type="SUPFAM" id="SSF51445">
    <property type="entry name" value="(Trans)glycosidases"/>
    <property type="match status" value="1"/>
</dbReference>
<dbReference type="InterPro" id="IPR044112">
    <property type="entry name" value="YihQ_TIM-like"/>
</dbReference>